<evidence type="ECO:0000313" key="5">
    <source>
        <dbReference type="EMBL" id="CDG71154.1"/>
    </source>
</evidence>
<evidence type="ECO:0000256" key="4">
    <source>
        <dbReference type="SAM" id="MobiDB-lite"/>
    </source>
</evidence>
<organism evidence="5">
    <name type="scientific">Hydra vulgaris</name>
    <name type="common">Hydra</name>
    <name type="synonym">Hydra attenuata</name>
    <dbReference type="NCBI Taxonomy" id="6087"/>
    <lineage>
        <taxon>Eukaryota</taxon>
        <taxon>Metazoa</taxon>
        <taxon>Cnidaria</taxon>
        <taxon>Hydrozoa</taxon>
        <taxon>Hydroidolina</taxon>
        <taxon>Anthoathecata</taxon>
        <taxon>Aplanulata</taxon>
        <taxon>Hydridae</taxon>
        <taxon>Hydra</taxon>
    </lineage>
</organism>
<evidence type="ECO:0000256" key="2">
    <source>
        <dbReference type="ARBA" id="ARBA00022490"/>
    </source>
</evidence>
<dbReference type="PANTHER" id="PTHR10901">
    <property type="entry name" value="TROPOMODULIN"/>
    <property type="match status" value="1"/>
</dbReference>
<name>T2MGE2_HYDVU</name>
<dbReference type="KEGG" id="hmg:100206755"/>
<evidence type="ECO:0000256" key="1">
    <source>
        <dbReference type="ARBA" id="ARBA00004245"/>
    </source>
</evidence>
<sequence length="350" mass="39981">MKDIHEDDELLTGLSKEELDEFNRELNDPDNELLPASQRAPDQTLLEPTGDFDREHLLTYLKEEALASENIEDFVPFEKKTRGRVWKAKEKKKSPILLLPDDLSDVLDMASEDDLIELAAVLGIHGMLNQKQSEQMEADKAWDSLKGSGLKKYKGGITKATKTKQYTDINAINELDLDKALTRLTSFDETLTELNLNNHKDITVEKLTLVADNLKENKFLKTLLLANTQMTDSVCKLFAEALIVNKTLESINLESNYLTRDGVSELLKMLEVNKSLKELRLDNQSQMMGHQLETKICKVLAKNQTLLRFGFTFQSRGPRHIANKYLMRNNDADRLVRQSEKLEKDSELKN</sequence>
<dbReference type="GO" id="GO:0007015">
    <property type="term" value="P:actin filament organization"/>
    <property type="evidence" value="ECO:0007669"/>
    <property type="project" value="TreeGrafter"/>
</dbReference>
<dbReference type="GO" id="GO:0005523">
    <property type="term" value="F:tropomyosin binding"/>
    <property type="evidence" value="ECO:0007669"/>
    <property type="project" value="InterPro"/>
</dbReference>
<dbReference type="OMA" id="PYQRDKL"/>
<dbReference type="Pfam" id="PF03250">
    <property type="entry name" value="Tropomodulin"/>
    <property type="match status" value="1"/>
</dbReference>
<reference evidence="5" key="1">
    <citation type="journal article" date="2013" name="Genome Biol. Evol.">
        <title>Punctuated emergences of genetic and phenotypic innovations in eumetazoan, bilaterian, euteleostome, and hominidae ancestors.</title>
        <authorList>
            <person name="Wenger Y."/>
            <person name="Galliot B."/>
        </authorList>
    </citation>
    <scope>NUCLEOTIDE SEQUENCE</scope>
    <source>
        <tissue evidence="5">Whole animals</tissue>
    </source>
</reference>
<proteinExistence type="evidence at transcript level"/>
<gene>
    <name evidence="5" type="primary">TMOD1</name>
</gene>
<dbReference type="Gene3D" id="3.80.10.10">
    <property type="entry name" value="Ribonuclease Inhibitor"/>
    <property type="match status" value="1"/>
</dbReference>
<dbReference type="InterPro" id="IPR032675">
    <property type="entry name" value="LRR_dom_sf"/>
</dbReference>
<keyword evidence="2" id="KW-0963">Cytoplasm</keyword>
<keyword evidence="3" id="KW-0206">Cytoskeleton</keyword>
<dbReference type="SMR" id="T2MGE2"/>
<dbReference type="AlphaFoldDB" id="T2MGE2"/>
<dbReference type="GO" id="GO:0051694">
    <property type="term" value="P:pointed-end actin filament capping"/>
    <property type="evidence" value="ECO:0007669"/>
    <property type="project" value="InterPro"/>
</dbReference>
<comment type="subcellular location">
    <subcellularLocation>
        <location evidence="1">Cytoplasm</location>
        <location evidence="1">Cytoskeleton</location>
    </subcellularLocation>
</comment>
<dbReference type="InterPro" id="IPR004934">
    <property type="entry name" value="TMOD"/>
</dbReference>
<dbReference type="PANTHER" id="PTHR10901:SF6">
    <property type="entry name" value="TROPOMODULIN, ISOFORM N"/>
    <property type="match status" value="1"/>
</dbReference>
<dbReference type="SUPFAM" id="SSF52047">
    <property type="entry name" value="RNI-like"/>
    <property type="match status" value="1"/>
</dbReference>
<feature type="region of interest" description="Disordered" evidence="4">
    <location>
        <begin position="22"/>
        <end position="48"/>
    </location>
</feature>
<evidence type="ECO:0000256" key="3">
    <source>
        <dbReference type="ARBA" id="ARBA00023212"/>
    </source>
</evidence>
<protein>
    <submittedName>
        <fullName evidence="5">Tropomodulin-1</fullName>
    </submittedName>
</protein>
<dbReference type="SMART" id="SM00368">
    <property type="entry name" value="LRR_RI"/>
    <property type="match status" value="2"/>
</dbReference>
<accession>T2MGE2</accession>
<dbReference type="OrthoDB" id="2163268at2759"/>
<dbReference type="GO" id="GO:0005856">
    <property type="term" value="C:cytoskeleton"/>
    <property type="evidence" value="ECO:0007669"/>
    <property type="project" value="UniProtKB-SubCell"/>
</dbReference>
<dbReference type="EMBL" id="HAAD01004922">
    <property type="protein sequence ID" value="CDG71154.1"/>
    <property type="molecule type" value="mRNA"/>
</dbReference>